<evidence type="ECO:0000259" key="3">
    <source>
        <dbReference type="PROSITE" id="PS51186"/>
    </source>
</evidence>
<sequence length="177" mass="19410">MANDEAVTLRQAIPQDAQALQRLLQQLGQETPYLELDVAELAAPVATLATEIARVYDAANNLLLLALSGETPIGLVRVQTADTVQQQYSGEVGIAILKDYWGLGLGQILLSEMLAWAQDTALVRLALTVQTRNQRARHLYEKLGFKTEGILEQAIYDPQAGLQDVAAMAYLLKREHA</sequence>
<reference evidence="4 5" key="1">
    <citation type="journal article" date="2015" name="Genome Announc.">
        <title>Expanding the biotechnology potential of lactobacilli through comparative genomics of 213 strains and associated genera.</title>
        <authorList>
            <person name="Sun Z."/>
            <person name="Harris H.M."/>
            <person name="McCann A."/>
            <person name="Guo C."/>
            <person name="Argimon S."/>
            <person name="Zhang W."/>
            <person name="Yang X."/>
            <person name="Jeffery I.B."/>
            <person name="Cooney J.C."/>
            <person name="Kagawa T.F."/>
            <person name="Liu W."/>
            <person name="Song Y."/>
            <person name="Salvetti E."/>
            <person name="Wrobel A."/>
            <person name="Rasinkangas P."/>
            <person name="Parkhill J."/>
            <person name="Rea M.C."/>
            <person name="O'Sullivan O."/>
            <person name="Ritari J."/>
            <person name="Douillard F.P."/>
            <person name="Paul Ross R."/>
            <person name="Yang R."/>
            <person name="Briner A.E."/>
            <person name="Felis G.E."/>
            <person name="de Vos W.M."/>
            <person name="Barrangou R."/>
            <person name="Klaenhammer T.R."/>
            <person name="Caufield P.W."/>
            <person name="Cui Y."/>
            <person name="Zhang H."/>
            <person name="O'Toole P.W."/>
        </authorList>
    </citation>
    <scope>NUCLEOTIDE SEQUENCE [LARGE SCALE GENOMIC DNA]</scope>
    <source>
        <strain evidence="4 5">DSM 20003</strain>
    </source>
</reference>
<dbReference type="AlphaFoldDB" id="A0A0R1H471"/>
<comment type="caution">
    <text evidence="4">The sequence shown here is derived from an EMBL/GenBank/DDBJ whole genome shotgun (WGS) entry which is preliminary data.</text>
</comment>
<dbReference type="Gene3D" id="3.40.630.30">
    <property type="match status" value="1"/>
</dbReference>
<dbReference type="PANTHER" id="PTHR43877">
    <property type="entry name" value="AMINOALKYLPHOSPHONATE N-ACETYLTRANSFERASE-RELATED-RELATED"/>
    <property type="match status" value="1"/>
</dbReference>
<evidence type="ECO:0000313" key="5">
    <source>
        <dbReference type="Proteomes" id="UP000051461"/>
    </source>
</evidence>
<dbReference type="PROSITE" id="PS51186">
    <property type="entry name" value="GNAT"/>
    <property type="match status" value="1"/>
</dbReference>
<dbReference type="Pfam" id="PF00583">
    <property type="entry name" value="Acetyltransf_1"/>
    <property type="match status" value="1"/>
</dbReference>
<dbReference type="InterPro" id="IPR000182">
    <property type="entry name" value="GNAT_dom"/>
</dbReference>
<evidence type="ECO:0000313" key="4">
    <source>
        <dbReference type="EMBL" id="KRK40984.1"/>
    </source>
</evidence>
<protein>
    <recommendedName>
        <fullName evidence="3">N-acetyltransferase domain-containing protein</fullName>
    </recommendedName>
</protein>
<gene>
    <name evidence="4" type="ORF">FC07_GL001682</name>
</gene>
<dbReference type="Proteomes" id="UP000051461">
    <property type="component" value="Unassembled WGS sequence"/>
</dbReference>
<dbReference type="InterPro" id="IPR016181">
    <property type="entry name" value="Acyl_CoA_acyltransferase"/>
</dbReference>
<evidence type="ECO:0000256" key="1">
    <source>
        <dbReference type="ARBA" id="ARBA00022679"/>
    </source>
</evidence>
<dbReference type="GO" id="GO:0016747">
    <property type="term" value="F:acyltransferase activity, transferring groups other than amino-acyl groups"/>
    <property type="evidence" value="ECO:0007669"/>
    <property type="project" value="InterPro"/>
</dbReference>
<dbReference type="PANTHER" id="PTHR43877:SF2">
    <property type="entry name" value="AMINOALKYLPHOSPHONATE N-ACETYLTRANSFERASE-RELATED"/>
    <property type="match status" value="1"/>
</dbReference>
<dbReference type="STRING" id="1423726.FC07_GL001682"/>
<proteinExistence type="predicted"/>
<dbReference type="OrthoDB" id="948250at2"/>
<feature type="domain" description="N-acetyltransferase" evidence="3">
    <location>
        <begin position="7"/>
        <end position="173"/>
    </location>
</feature>
<accession>A0A0R1H471</accession>
<keyword evidence="2" id="KW-0012">Acyltransferase</keyword>
<keyword evidence="5" id="KW-1185">Reference proteome</keyword>
<dbReference type="EMBL" id="AZDA01000001">
    <property type="protein sequence ID" value="KRK40984.1"/>
    <property type="molecule type" value="Genomic_DNA"/>
</dbReference>
<dbReference type="PATRIC" id="fig|1423726.3.peg.1742"/>
<organism evidence="4 5">
    <name type="scientific">Loigolactobacillus bifermentans DSM 20003</name>
    <dbReference type="NCBI Taxonomy" id="1423726"/>
    <lineage>
        <taxon>Bacteria</taxon>
        <taxon>Bacillati</taxon>
        <taxon>Bacillota</taxon>
        <taxon>Bacilli</taxon>
        <taxon>Lactobacillales</taxon>
        <taxon>Lactobacillaceae</taxon>
        <taxon>Loigolactobacillus</taxon>
    </lineage>
</organism>
<dbReference type="InterPro" id="IPR050832">
    <property type="entry name" value="Bact_Acetyltransf"/>
</dbReference>
<keyword evidence="1" id="KW-0808">Transferase</keyword>
<dbReference type="CDD" id="cd04301">
    <property type="entry name" value="NAT_SF"/>
    <property type="match status" value="1"/>
</dbReference>
<evidence type="ECO:0000256" key="2">
    <source>
        <dbReference type="ARBA" id="ARBA00023315"/>
    </source>
</evidence>
<dbReference type="RefSeq" id="WP_057903113.1">
    <property type="nucleotide sequence ID" value="NZ_AZDA01000001.1"/>
</dbReference>
<dbReference type="SUPFAM" id="SSF55729">
    <property type="entry name" value="Acyl-CoA N-acyltransferases (Nat)"/>
    <property type="match status" value="1"/>
</dbReference>
<name>A0A0R1H471_9LACO</name>